<accession>A0A813VRP2</accession>
<dbReference type="GO" id="GO:0006865">
    <property type="term" value="P:amino acid transport"/>
    <property type="evidence" value="ECO:0007669"/>
    <property type="project" value="UniProtKB-KW"/>
</dbReference>
<evidence type="ECO:0000256" key="6">
    <source>
        <dbReference type="ARBA" id="ARBA00022989"/>
    </source>
</evidence>
<comment type="similarity">
    <text evidence="2 9">Belongs to the sideroflexin family.</text>
</comment>
<comment type="subcellular location">
    <subcellularLocation>
        <location evidence="1 9">Mitochondrion membrane</location>
        <topology evidence="1 9">Multi-pass membrane protein</topology>
    </subcellularLocation>
</comment>
<evidence type="ECO:0000256" key="4">
    <source>
        <dbReference type="ARBA" id="ARBA00022692"/>
    </source>
</evidence>
<dbReference type="GO" id="GO:0015075">
    <property type="term" value="F:monoatomic ion transmembrane transporter activity"/>
    <property type="evidence" value="ECO:0007669"/>
    <property type="project" value="InterPro"/>
</dbReference>
<evidence type="ECO:0000256" key="2">
    <source>
        <dbReference type="ARBA" id="ARBA00005974"/>
    </source>
</evidence>
<dbReference type="GO" id="GO:0005743">
    <property type="term" value="C:mitochondrial inner membrane"/>
    <property type="evidence" value="ECO:0007669"/>
    <property type="project" value="TreeGrafter"/>
</dbReference>
<evidence type="ECO:0000256" key="3">
    <source>
        <dbReference type="ARBA" id="ARBA00022448"/>
    </source>
</evidence>
<feature type="transmembrane region" description="Helical" evidence="9">
    <location>
        <begin position="271"/>
        <end position="291"/>
    </location>
</feature>
<evidence type="ECO:0000256" key="5">
    <source>
        <dbReference type="ARBA" id="ARBA00022970"/>
    </source>
</evidence>
<reference evidence="10" key="1">
    <citation type="submission" date="2021-02" db="EMBL/GenBank/DDBJ databases">
        <authorList>
            <person name="Nowell W R."/>
        </authorList>
    </citation>
    <scope>NUCLEOTIDE SEQUENCE</scope>
    <source>
        <strain evidence="10">Ploen Becks lab</strain>
    </source>
</reference>
<keyword evidence="5" id="KW-0029">Amino-acid transport</keyword>
<gene>
    <name evidence="10" type="ORF">OXX778_LOCUS8629</name>
</gene>
<proteinExistence type="inferred from homology"/>
<dbReference type="InterPro" id="IPR004686">
    <property type="entry name" value="Mtc"/>
</dbReference>
<keyword evidence="7 9" id="KW-0496">Mitochondrion</keyword>
<evidence type="ECO:0000256" key="8">
    <source>
        <dbReference type="ARBA" id="ARBA00023136"/>
    </source>
</evidence>
<dbReference type="Proteomes" id="UP000663879">
    <property type="component" value="Unassembled WGS sequence"/>
</dbReference>
<keyword evidence="3" id="KW-0813">Transport</keyword>
<keyword evidence="4 9" id="KW-0812">Transmembrane</keyword>
<evidence type="ECO:0000256" key="1">
    <source>
        <dbReference type="ARBA" id="ARBA00004225"/>
    </source>
</evidence>
<keyword evidence="6 9" id="KW-1133">Transmembrane helix</keyword>
<evidence type="ECO:0000256" key="7">
    <source>
        <dbReference type="ARBA" id="ARBA00023128"/>
    </source>
</evidence>
<protein>
    <recommendedName>
        <fullName evidence="9">Sidoreflexin</fullName>
    </recommendedName>
</protein>
<evidence type="ECO:0000313" key="11">
    <source>
        <dbReference type="Proteomes" id="UP000663879"/>
    </source>
</evidence>
<dbReference type="AlphaFoldDB" id="A0A813VRP2"/>
<name>A0A813VRP2_9BILA</name>
<dbReference type="EMBL" id="CAJNOC010001205">
    <property type="protein sequence ID" value="CAF0844511.1"/>
    <property type="molecule type" value="Genomic_DNA"/>
</dbReference>
<dbReference type="NCBIfam" id="TIGR00798">
    <property type="entry name" value="mtc"/>
    <property type="match status" value="1"/>
</dbReference>
<comment type="caution">
    <text evidence="9">Lacks conserved residue(s) required for the propagation of feature annotation.</text>
</comment>
<dbReference type="GO" id="GO:1990542">
    <property type="term" value="P:mitochondrial transmembrane transport"/>
    <property type="evidence" value="ECO:0007669"/>
    <property type="project" value="TreeGrafter"/>
</dbReference>
<dbReference type="OrthoDB" id="6608471at2759"/>
<dbReference type="PANTHER" id="PTHR11153">
    <property type="entry name" value="SIDEROFLEXIN"/>
    <property type="match status" value="1"/>
</dbReference>
<keyword evidence="11" id="KW-1185">Reference proteome</keyword>
<dbReference type="PANTHER" id="PTHR11153:SF6">
    <property type="entry name" value="SIDEROFLEXIN-5"/>
    <property type="match status" value="1"/>
</dbReference>
<feature type="transmembrane region" description="Helical" evidence="9">
    <location>
        <begin position="234"/>
        <end position="251"/>
    </location>
</feature>
<dbReference type="Pfam" id="PF03820">
    <property type="entry name" value="SFXNs"/>
    <property type="match status" value="1"/>
</dbReference>
<comment type="caution">
    <text evidence="10">The sequence shown here is derived from an EMBL/GenBank/DDBJ whole genome shotgun (WGS) entry which is preliminary data.</text>
</comment>
<organism evidence="10 11">
    <name type="scientific">Brachionus calyciflorus</name>
    <dbReference type="NCBI Taxonomy" id="104777"/>
    <lineage>
        <taxon>Eukaryota</taxon>
        <taxon>Metazoa</taxon>
        <taxon>Spiralia</taxon>
        <taxon>Gnathifera</taxon>
        <taxon>Rotifera</taxon>
        <taxon>Eurotatoria</taxon>
        <taxon>Monogononta</taxon>
        <taxon>Pseudotrocha</taxon>
        <taxon>Ploima</taxon>
        <taxon>Brachionidae</taxon>
        <taxon>Brachionus</taxon>
    </lineage>
</organism>
<keyword evidence="8 9" id="KW-0472">Membrane</keyword>
<evidence type="ECO:0000313" key="10">
    <source>
        <dbReference type="EMBL" id="CAF0844511.1"/>
    </source>
</evidence>
<evidence type="ECO:0000256" key="9">
    <source>
        <dbReference type="RuleBase" id="RU362000"/>
    </source>
</evidence>
<feature type="transmembrane region" description="Helical" evidence="9">
    <location>
        <begin position="144"/>
        <end position="167"/>
    </location>
</feature>
<sequence>MSAIPKFQLNKSQYDLNTFMGRFYHNMDIIDPRTLFVSDAKLKQCVQILDDFKLGLLSPSVTDKQLWEAQKIKQAILHPDTGQKIFMPFRMSGYVPFNSPILAGLLIPNPTMAQTIFWQWLNQSHNACVNYANRNASKPTKLSTFLQGYTGAVTAAISISVGLSVFIKRAALAPATKAMIQRFVPLPAVMTASTLNVILMRKHECNEGIDVLNKNGEVIGTSKIAAKKALTEMAISRAALPIPLLTIPPIVMTMLEKTALLKKNPRLHMPFNILICSITFFYALPATIAIFPQMSEVKTKDLEKEIQERTNEDVVRYNKGL</sequence>